<evidence type="ECO:0000313" key="2">
    <source>
        <dbReference type="Proteomes" id="UP000248790"/>
    </source>
</evidence>
<dbReference type="InterPro" id="IPR018669">
    <property type="entry name" value="Toxin_HigB"/>
</dbReference>
<comment type="caution">
    <text evidence="1">The sequence shown here is derived from an EMBL/GenBank/DDBJ whole genome shotgun (WGS) entry which is preliminary data.</text>
</comment>
<dbReference type="Pfam" id="PF09907">
    <property type="entry name" value="HigB_toxin"/>
    <property type="match status" value="1"/>
</dbReference>
<dbReference type="Proteomes" id="UP000248790">
    <property type="component" value="Unassembled WGS sequence"/>
</dbReference>
<dbReference type="EMBL" id="QLMC01000012">
    <property type="protein sequence ID" value="RAJ90819.1"/>
    <property type="molecule type" value="Genomic_DNA"/>
</dbReference>
<dbReference type="OrthoDB" id="9799912at2"/>
<keyword evidence="2" id="KW-1185">Reference proteome</keyword>
<dbReference type="AlphaFoldDB" id="A0A327WQS1"/>
<dbReference type="RefSeq" id="WP_111631450.1">
    <property type="nucleotide sequence ID" value="NZ_QLMC01000012.1"/>
</dbReference>
<evidence type="ECO:0000313" key="1">
    <source>
        <dbReference type="EMBL" id="RAJ90819.1"/>
    </source>
</evidence>
<accession>A0A327WQS1</accession>
<gene>
    <name evidence="1" type="ORF">LX87_05448</name>
</gene>
<dbReference type="GO" id="GO:0003723">
    <property type="term" value="F:RNA binding"/>
    <property type="evidence" value="ECO:0007669"/>
    <property type="project" value="InterPro"/>
</dbReference>
<reference evidence="1 2" key="1">
    <citation type="submission" date="2018-06" db="EMBL/GenBank/DDBJ databases">
        <title>Genomic Encyclopedia of Archaeal and Bacterial Type Strains, Phase II (KMG-II): from individual species to whole genera.</title>
        <authorList>
            <person name="Goeker M."/>
        </authorList>
    </citation>
    <scope>NUCLEOTIDE SEQUENCE [LARGE SCALE GENOMIC DNA]</scope>
    <source>
        <strain evidence="1 2">DSM 21851</strain>
    </source>
</reference>
<dbReference type="GO" id="GO:0110001">
    <property type="term" value="C:toxin-antitoxin complex"/>
    <property type="evidence" value="ECO:0007669"/>
    <property type="project" value="InterPro"/>
</dbReference>
<dbReference type="GO" id="GO:0004519">
    <property type="term" value="F:endonuclease activity"/>
    <property type="evidence" value="ECO:0007669"/>
    <property type="project" value="InterPro"/>
</dbReference>
<name>A0A327WQS1_LARAB</name>
<proteinExistence type="predicted"/>
<organism evidence="1 2">
    <name type="scientific">Larkinella arboricola</name>
    <dbReference type="NCBI Taxonomy" id="643671"/>
    <lineage>
        <taxon>Bacteria</taxon>
        <taxon>Pseudomonadati</taxon>
        <taxon>Bacteroidota</taxon>
        <taxon>Cytophagia</taxon>
        <taxon>Cytophagales</taxon>
        <taxon>Spirosomataceae</taxon>
        <taxon>Larkinella</taxon>
    </lineage>
</organism>
<protein>
    <submittedName>
        <fullName evidence="1">mRNA interferase HigB</fullName>
    </submittedName>
</protein>
<sequence>MRIISVKYIVNFYEKHPASKSSLDAFVSEVKAADWQKPNDIIERFPSADLITSKRYVFNIKGNNFRLVADVEFTKKLVFVVWIGTHAEYDKIDVKTVRYVKSD</sequence>